<proteinExistence type="inferred from homology"/>
<dbReference type="Pfam" id="PF13041">
    <property type="entry name" value="PPR_2"/>
    <property type="match status" value="2"/>
</dbReference>
<dbReference type="Gene3D" id="1.25.40.10">
    <property type="entry name" value="Tetratricopeptide repeat domain"/>
    <property type="match status" value="3"/>
</dbReference>
<evidence type="ECO:0000256" key="3">
    <source>
        <dbReference type="PROSITE-ProRule" id="PRU00708"/>
    </source>
</evidence>
<dbReference type="AlphaFoldDB" id="A0AAE1X697"/>
<dbReference type="InterPro" id="IPR011990">
    <property type="entry name" value="TPR-like_helical_dom_sf"/>
</dbReference>
<dbReference type="Pfam" id="PF01535">
    <property type="entry name" value="PPR"/>
    <property type="match status" value="2"/>
</dbReference>
<comment type="similarity">
    <text evidence="1">Belongs to the PPR family. PCMP-H subfamily.</text>
</comment>
<evidence type="ECO:0000256" key="1">
    <source>
        <dbReference type="ARBA" id="ARBA00006643"/>
    </source>
</evidence>
<dbReference type="FunFam" id="1.25.40.10:FF:000333">
    <property type="entry name" value="Pentatricopeptide repeat-containing protein"/>
    <property type="match status" value="1"/>
</dbReference>
<accession>A0AAE1X697</accession>
<evidence type="ECO:0000313" key="4">
    <source>
        <dbReference type="EMBL" id="KAK4406060.1"/>
    </source>
</evidence>
<dbReference type="EMBL" id="JACGWL010000003">
    <property type="protein sequence ID" value="KAK4406060.1"/>
    <property type="molecule type" value="Genomic_DNA"/>
</dbReference>
<keyword evidence="2" id="KW-0677">Repeat</keyword>
<dbReference type="NCBIfam" id="TIGR00756">
    <property type="entry name" value="PPR"/>
    <property type="match status" value="3"/>
</dbReference>
<dbReference type="PANTHER" id="PTHR47926:SF359">
    <property type="entry name" value="PENTACOTRIPEPTIDE-REPEAT REGION OF PRORP DOMAIN-CONTAINING PROTEIN"/>
    <property type="match status" value="1"/>
</dbReference>
<dbReference type="InterPro" id="IPR046960">
    <property type="entry name" value="PPR_At4g14850-like_plant"/>
</dbReference>
<feature type="repeat" description="PPR" evidence="3">
    <location>
        <begin position="222"/>
        <end position="256"/>
    </location>
</feature>
<reference evidence="4" key="1">
    <citation type="submission" date="2020-06" db="EMBL/GenBank/DDBJ databases">
        <authorList>
            <person name="Li T."/>
            <person name="Hu X."/>
            <person name="Zhang T."/>
            <person name="Song X."/>
            <person name="Zhang H."/>
            <person name="Dai N."/>
            <person name="Sheng W."/>
            <person name="Hou X."/>
            <person name="Wei L."/>
        </authorList>
    </citation>
    <scope>NUCLEOTIDE SEQUENCE</scope>
    <source>
        <strain evidence="4">K16</strain>
        <tissue evidence="4">Leaf</tissue>
    </source>
</reference>
<feature type="repeat" description="PPR" evidence="3">
    <location>
        <begin position="160"/>
        <end position="194"/>
    </location>
</feature>
<evidence type="ECO:0000313" key="5">
    <source>
        <dbReference type="Proteomes" id="UP001289374"/>
    </source>
</evidence>
<dbReference type="FunFam" id="1.25.40.10:FF:000158">
    <property type="entry name" value="pentatricopeptide repeat-containing protein At2g33680"/>
    <property type="match status" value="1"/>
</dbReference>
<reference evidence="4" key="2">
    <citation type="journal article" date="2024" name="Plant">
        <title>Genomic evolution and insights into agronomic trait innovations of Sesamum species.</title>
        <authorList>
            <person name="Miao H."/>
            <person name="Wang L."/>
            <person name="Qu L."/>
            <person name="Liu H."/>
            <person name="Sun Y."/>
            <person name="Le M."/>
            <person name="Wang Q."/>
            <person name="Wei S."/>
            <person name="Zheng Y."/>
            <person name="Lin W."/>
            <person name="Duan Y."/>
            <person name="Cao H."/>
            <person name="Xiong S."/>
            <person name="Wang X."/>
            <person name="Wei L."/>
            <person name="Li C."/>
            <person name="Ma Q."/>
            <person name="Ju M."/>
            <person name="Zhao R."/>
            <person name="Li G."/>
            <person name="Mu C."/>
            <person name="Tian Q."/>
            <person name="Mei H."/>
            <person name="Zhang T."/>
            <person name="Gao T."/>
            <person name="Zhang H."/>
        </authorList>
    </citation>
    <scope>NUCLEOTIDE SEQUENCE</scope>
    <source>
        <strain evidence="4">K16</strain>
    </source>
</reference>
<dbReference type="GO" id="GO:0003723">
    <property type="term" value="F:RNA binding"/>
    <property type="evidence" value="ECO:0007669"/>
    <property type="project" value="InterPro"/>
</dbReference>
<dbReference type="FunFam" id="1.25.40.10:FF:000470">
    <property type="entry name" value="Pentatricopeptide repeat-containing protein At5g66520"/>
    <property type="match status" value="1"/>
</dbReference>
<evidence type="ECO:0000256" key="2">
    <source>
        <dbReference type="ARBA" id="ARBA00022737"/>
    </source>
</evidence>
<dbReference type="PROSITE" id="PS51375">
    <property type="entry name" value="PPR"/>
    <property type="match status" value="3"/>
</dbReference>
<gene>
    <name evidence="4" type="ORF">Sango_0612500</name>
</gene>
<sequence>MLTCFSFSTLDVLPARNFRSSARPSFTPEDALVFLQRCASFKQMKQIHARIIRSSLHRHQVIVTRLIRLCSSYGKLDYASLVFEQIENPSTFAWNLLIRAYTVNDCSLRAIFFYNLMICRGVDVDKFTFPFVMKACLASCCVEKAKEVYGFAVKTGFSGDVYLDNVLMDMYLTCGNLSEGLKVFDKMRVRTIVSWTTITAGLVSNGRIDLAQQIFDKMPVKNVVSWTAMINGYAKSEKPEKAFELFAQMQRDNVKPNEYTLVGLLMACAELGSLKLGRWVHDFAIKNGFEVGVFLGTALIDMYSKCGSLEYAKRVFGNMESKSVATWNAMITSLGVHGRGEEALALFEEMERVSMKPDAITFIGVLCACLQTNNIEKGCKYFHYMIESYGIKPSLEHYLYLFEMESLLAQLLVQRHQIFLSYDMCS</sequence>
<comment type="caution">
    <text evidence="4">The sequence shown here is derived from an EMBL/GenBank/DDBJ whole genome shotgun (WGS) entry which is preliminary data.</text>
</comment>
<dbReference type="Proteomes" id="UP001289374">
    <property type="component" value="Unassembled WGS sequence"/>
</dbReference>
<name>A0AAE1X697_9LAMI</name>
<protein>
    <submittedName>
        <fullName evidence="4">Pentatricopeptide repeat-containing protein, chloroplastic</fullName>
    </submittedName>
</protein>
<dbReference type="InterPro" id="IPR002885">
    <property type="entry name" value="PPR_rpt"/>
</dbReference>
<keyword evidence="5" id="KW-1185">Reference proteome</keyword>
<dbReference type="GO" id="GO:0009451">
    <property type="term" value="P:RNA modification"/>
    <property type="evidence" value="ECO:0007669"/>
    <property type="project" value="InterPro"/>
</dbReference>
<organism evidence="4 5">
    <name type="scientific">Sesamum angolense</name>
    <dbReference type="NCBI Taxonomy" id="2727404"/>
    <lineage>
        <taxon>Eukaryota</taxon>
        <taxon>Viridiplantae</taxon>
        <taxon>Streptophyta</taxon>
        <taxon>Embryophyta</taxon>
        <taxon>Tracheophyta</taxon>
        <taxon>Spermatophyta</taxon>
        <taxon>Magnoliopsida</taxon>
        <taxon>eudicotyledons</taxon>
        <taxon>Gunneridae</taxon>
        <taxon>Pentapetalae</taxon>
        <taxon>asterids</taxon>
        <taxon>lamiids</taxon>
        <taxon>Lamiales</taxon>
        <taxon>Pedaliaceae</taxon>
        <taxon>Sesamum</taxon>
    </lineage>
</organism>
<dbReference type="GO" id="GO:0099402">
    <property type="term" value="P:plant organ development"/>
    <property type="evidence" value="ECO:0007669"/>
    <property type="project" value="UniProtKB-ARBA"/>
</dbReference>
<dbReference type="PANTHER" id="PTHR47926">
    <property type="entry name" value="PENTATRICOPEPTIDE REPEAT-CONTAINING PROTEIN"/>
    <property type="match status" value="1"/>
</dbReference>
<feature type="repeat" description="PPR" evidence="3">
    <location>
        <begin position="323"/>
        <end position="357"/>
    </location>
</feature>